<organism evidence="1 2">
    <name type="scientific">Apolygus lucorum</name>
    <name type="common">Small green plant bug</name>
    <name type="synonym">Lygocoris lucorum</name>
    <dbReference type="NCBI Taxonomy" id="248454"/>
    <lineage>
        <taxon>Eukaryota</taxon>
        <taxon>Metazoa</taxon>
        <taxon>Ecdysozoa</taxon>
        <taxon>Arthropoda</taxon>
        <taxon>Hexapoda</taxon>
        <taxon>Insecta</taxon>
        <taxon>Pterygota</taxon>
        <taxon>Neoptera</taxon>
        <taxon>Paraneoptera</taxon>
        <taxon>Hemiptera</taxon>
        <taxon>Heteroptera</taxon>
        <taxon>Panheteroptera</taxon>
        <taxon>Cimicomorpha</taxon>
        <taxon>Miridae</taxon>
        <taxon>Mirini</taxon>
        <taxon>Apolygus</taxon>
    </lineage>
</organism>
<name>A0A8S9Y5P6_APOLU</name>
<comment type="caution">
    <text evidence="1">The sequence shown here is derived from an EMBL/GenBank/DDBJ whole genome shotgun (WGS) entry which is preliminary data.</text>
</comment>
<dbReference type="AlphaFoldDB" id="A0A8S9Y5P6"/>
<proteinExistence type="predicted"/>
<sequence>MDTKEQHKGLEVVATIPTPWMERNGGAFVLCSQNHLALGDEVVYGGIGVPAALAAKAKAYRWLPHEHRWSYTSSPGIAGGVCLKTSCATFRRSRPLSRFLSAYQLLRLFFHLISDFTGVPVPSIYKPLLLRLGQYKVGSFKKRWMTLLRIMEANQSISNGSG</sequence>
<protein>
    <submittedName>
        <fullName evidence="1">Uncharacterized protein</fullName>
    </submittedName>
</protein>
<gene>
    <name evidence="1" type="ORF">GE061_000386</name>
</gene>
<accession>A0A8S9Y5P6</accession>
<reference evidence="1" key="1">
    <citation type="journal article" date="2021" name="Mol. Ecol. Resour.">
        <title>Apolygus lucorum genome provides insights into omnivorousness and mesophyll feeding.</title>
        <authorList>
            <person name="Liu Y."/>
            <person name="Liu H."/>
            <person name="Wang H."/>
            <person name="Huang T."/>
            <person name="Liu B."/>
            <person name="Yang B."/>
            <person name="Yin L."/>
            <person name="Li B."/>
            <person name="Zhang Y."/>
            <person name="Zhang S."/>
            <person name="Jiang F."/>
            <person name="Zhang X."/>
            <person name="Ren Y."/>
            <person name="Wang B."/>
            <person name="Wang S."/>
            <person name="Lu Y."/>
            <person name="Wu K."/>
            <person name="Fan W."/>
            <person name="Wang G."/>
        </authorList>
    </citation>
    <scope>NUCLEOTIDE SEQUENCE</scope>
    <source>
        <strain evidence="1">12Hb</strain>
    </source>
</reference>
<evidence type="ECO:0000313" key="1">
    <source>
        <dbReference type="EMBL" id="KAF6216049.1"/>
    </source>
</evidence>
<dbReference type="Proteomes" id="UP000466442">
    <property type="component" value="Linkage Group LG1"/>
</dbReference>
<evidence type="ECO:0000313" key="2">
    <source>
        <dbReference type="Proteomes" id="UP000466442"/>
    </source>
</evidence>
<dbReference type="EMBL" id="WIXP02000001">
    <property type="protein sequence ID" value="KAF6216049.1"/>
    <property type="molecule type" value="Genomic_DNA"/>
</dbReference>
<keyword evidence="2" id="KW-1185">Reference proteome</keyword>